<dbReference type="Gene3D" id="2.60.40.2230">
    <property type="entry name" value="Uncharacterised protein YcnI-like PF07987, DUF1775"/>
    <property type="match status" value="1"/>
</dbReference>
<dbReference type="CDD" id="cd08545">
    <property type="entry name" value="YcnI_like"/>
    <property type="match status" value="1"/>
</dbReference>
<reference evidence="5 6" key="1">
    <citation type="journal article" date="2013" name="Int. J. Syst. Evol. Microbiol.">
        <title>Tumebacillus flagellatus sp. nov., an alpha-amylase/pullulanase-producing bacterium isolated from cassava wastewater.</title>
        <authorList>
            <person name="Wang Q."/>
            <person name="Xie N."/>
            <person name="Qin Y."/>
            <person name="Shen N."/>
            <person name="Zhu J."/>
            <person name="Mi H."/>
            <person name="Huang R."/>
        </authorList>
    </citation>
    <scope>NUCLEOTIDE SEQUENCE [LARGE SCALE GENOMIC DNA]</scope>
    <source>
        <strain evidence="5 6">GST4</strain>
    </source>
</reference>
<dbReference type="AlphaFoldDB" id="A0A074LQS3"/>
<feature type="chain" id="PRO_5001696290" description="YncI copper-binding domain-containing protein" evidence="3">
    <location>
        <begin position="26"/>
        <end position="215"/>
    </location>
</feature>
<evidence type="ECO:0000256" key="2">
    <source>
        <dbReference type="SAM" id="Phobius"/>
    </source>
</evidence>
<keyword evidence="6" id="KW-1185">Reference proteome</keyword>
<keyword evidence="2" id="KW-1133">Transmembrane helix</keyword>
<keyword evidence="2" id="KW-0812">Transmembrane</keyword>
<dbReference type="InterPro" id="IPR038507">
    <property type="entry name" value="YcnI-like_sf"/>
</dbReference>
<feature type="compositionally biased region" description="Basic and acidic residues" evidence="1">
    <location>
        <begin position="161"/>
        <end position="176"/>
    </location>
</feature>
<name>A0A074LQS3_9BACL</name>
<dbReference type="NCBIfam" id="TIGR01167">
    <property type="entry name" value="LPXTG_anchor"/>
    <property type="match status" value="1"/>
</dbReference>
<dbReference type="Pfam" id="PF07987">
    <property type="entry name" value="DUF1775"/>
    <property type="match status" value="1"/>
</dbReference>
<comment type="caution">
    <text evidence="5">The sequence shown here is derived from an EMBL/GenBank/DDBJ whole genome shotgun (WGS) entry which is preliminary data.</text>
</comment>
<evidence type="ECO:0000313" key="6">
    <source>
        <dbReference type="Proteomes" id="UP000027931"/>
    </source>
</evidence>
<evidence type="ECO:0000313" key="5">
    <source>
        <dbReference type="EMBL" id="KEO82845.1"/>
    </source>
</evidence>
<dbReference type="RefSeq" id="WP_038089156.1">
    <property type="nucleotide sequence ID" value="NZ_JMIR01000017.1"/>
</dbReference>
<feature type="compositionally biased region" description="Low complexity" evidence="1">
    <location>
        <begin position="182"/>
        <end position="191"/>
    </location>
</feature>
<protein>
    <recommendedName>
        <fullName evidence="4">YncI copper-binding domain-containing protein</fullName>
    </recommendedName>
</protein>
<accession>A0A074LQS3</accession>
<sequence>MKKMNWLAALVVAGSLLSVTQVASAHVTVWPKETTTGAYEKYTVRVPVEKDINTTKVRVEFPAGEKVSTVEPIAGWDYSFEKNADGTNKALVWTATAGGIKPGEFIEFNFIGANPKEAGSGKLAWKAYQTYADNSVVEWTGDEGSKTPASVTTIKAAGTAEADHHDDAKKTEDNKQETAAPTTTSENTGSSNTVPYIISGAALLLSLLGLFRKRA</sequence>
<evidence type="ECO:0000256" key="3">
    <source>
        <dbReference type="SAM" id="SignalP"/>
    </source>
</evidence>
<keyword evidence="2" id="KW-0472">Membrane</keyword>
<proteinExistence type="predicted"/>
<feature type="domain" description="YncI copper-binding" evidence="4">
    <location>
        <begin position="26"/>
        <end position="143"/>
    </location>
</feature>
<keyword evidence="3" id="KW-0732">Signal</keyword>
<dbReference type="InterPro" id="IPR012533">
    <property type="entry name" value="YcnI-copper_dom"/>
</dbReference>
<feature type="region of interest" description="Disordered" evidence="1">
    <location>
        <begin position="158"/>
        <end position="191"/>
    </location>
</feature>
<gene>
    <name evidence="5" type="ORF">EL26_13125</name>
</gene>
<feature type="signal peptide" evidence="3">
    <location>
        <begin position="1"/>
        <end position="25"/>
    </location>
</feature>
<dbReference type="OrthoDB" id="69896at2"/>
<dbReference type="STRING" id="1157490.EL26_13125"/>
<organism evidence="5 6">
    <name type="scientific">Tumebacillus flagellatus</name>
    <dbReference type="NCBI Taxonomy" id="1157490"/>
    <lineage>
        <taxon>Bacteria</taxon>
        <taxon>Bacillati</taxon>
        <taxon>Bacillota</taxon>
        <taxon>Bacilli</taxon>
        <taxon>Bacillales</taxon>
        <taxon>Alicyclobacillaceae</taxon>
        <taxon>Tumebacillus</taxon>
    </lineage>
</organism>
<dbReference type="eggNOG" id="COG4549">
    <property type="taxonomic scope" value="Bacteria"/>
</dbReference>
<dbReference type="Proteomes" id="UP000027931">
    <property type="component" value="Unassembled WGS sequence"/>
</dbReference>
<feature type="transmembrane region" description="Helical" evidence="2">
    <location>
        <begin position="193"/>
        <end position="211"/>
    </location>
</feature>
<evidence type="ECO:0000259" key="4">
    <source>
        <dbReference type="Pfam" id="PF07987"/>
    </source>
</evidence>
<evidence type="ECO:0000256" key="1">
    <source>
        <dbReference type="SAM" id="MobiDB-lite"/>
    </source>
</evidence>
<dbReference type="EMBL" id="JMIR01000017">
    <property type="protein sequence ID" value="KEO82845.1"/>
    <property type="molecule type" value="Genomic_DNA"/>
</dbReference>